<dbReference type="GeneID" id="100846500"/>
<evidence type="ECO:0000313" key="4">
    <source>
        <dbReference type="Proteomes" id="UP000008810"/>
    </source>
</evidence>
<feature type="region of interest" description="Disordered" evidence="1">
    <location>
        <begin position="153"/>
        <end position="190"/>
    </location>
</feature>
<dbReference type="AlphaFoldDB" id="A0A0Q3N3I7"/>
<evidence type="ECO:0000313" key="3">
    <source>
        <dbReference type="EnsemblPlants" id="KQK11230"/>
    </source>
</evidence>
<evidence type="ECO:0000313" key="2">
    <source>
        <dbReference type="EMBL" id="KQK11230.1"/>
    </source>
</evidence>
<sequence>MHCRSFSFPPCWTWSPGQLSPREFSSLCCTRIYLPLYKLSLTSHTPLAPFMFWLLLYSLSRSVDSGKQSMTFSLSLLVPPTARRRRPAGRRIGGGGGSPTWHCRPIAVLLVLLFFVAAAATIVTTLDRNEDENLYSSMLMLLLLRRPRSQAVLPSAANETAPPAGERRGSSCENNRQQSSRPPGSEMLPRGIVRDKSSFEMKPLLGGNATEQEQRPAKSLLAIPVGVKQKATVHKLVSKFPAANFTVMLFHYDGMVEAWGDLPWSARAVHVAAANQTKWWFAKRFLHPDLTTEYNYIFLWDEDIEVDNFDPMRYLDIVRIEGLEISQPALDNRSNIHHRLTARVPEGGTVHRRLTGKGRCSYGNITGPPCAGWVEMMVPVFSRTAWRCVWYMIQNDLIYGWGLDFKLGYCTKGDRRVNVGVVDSEYVLHRGIPALGAGDGDMTTTTTSSPVEGSPSTTGRQAVMEQSYAEMRIFSMRWKEAVAEDECWTNPYH</sequence>
<gene>
    <name evidence="3" type="primary">LOC100846500</name>
    <name evidence="2" type="ORF">BRADI_2g58900v3</name>
</gene>
<dbReference type="STRING" id="15368.A0A0Q3N3I7"/>
<dbReference type="EnsemblPlants" id="KQK11230">
    <property type="protein sequence ID" value="KQK11230"/>
    <property type="gene ID" value="BRADI_2g58900v3"/>
</dbReference>
<dbReference type="Proteomes" id="UP000008810">
    <property type="component" value="Chromosome 2"/>
</dbReference>
<dbReference type="RefSeq" id="XP_003567406.2">
    <property type="nucleotide sequence ID" value="XM_003567358.4"/>
</dbReference>
<reference evidence="2 3" key="1">
    <citation type="journal article" date="2010" name="Nature">
        <title>Genome sequencing and analysis of the model grass Brachypodium distachyon.</title>
        <authorList>
            <consortium name="International Brachypodium Initiative"/>
        </authorList>
    </citation>
    <scope>NUCLEOTIDE SEQUENCE [LARGE SCALE GENOMIC DNA]</scope>
    <source>
        <strain evidence="2 3">Bd21</strain>
    </source>
</reference>
<dbReference type="OrthoDB" id="9985979at2759"/>
<protein>
    <submittedName>
        <fullName evidence="2 3">Uncharacterized protein</fullName>
    </submittedName>
</protein>
<feature type="region of interest" description="Disordered" evidence="1">
    <location>
        <begin position="438"/>
        <end position="460"/>
    </location>
</feature>
<reference evidence="3" key="3">
    <citation type="submission" date="2018-08" db="UniProtKB">
        <authorList>
            <consortium name="EnsemblPlants"/>
        </authorList>
    </citation>
    <scope>IDENTIFICATION</scope>
    <source>
        <strain evidence="3">cv. Bd21</strain>
    </source>
</reference>
<reference evidence="2" key="2">
    <citation type="submission" date="2017-06" db="EMBL/GenBank/DDBJ databases">
        <title>WGS assembly of Brachypodium distachyon.</title>
        <authorList>
            <consortium name="The International Brachypodium Initiative"/>
            <person name="Lucas S."/>
            <person name="Harmon-Smith M."/>
            <person name="Lail K."/>
            <person name="Tice H."/>
            <person name="Grimwood J."/>
            <person name="Bruce D."/>
            <person name="Barry K."/>
            <person name="Shu S."/>
            <person name="Lindquist E."/>
            <person name="Wang M."/>
            <person name="Pitluck S."/>
            <person name="Vogel J.P."/>
            <person name="Garvin D.F."/>
            <person name="Mockler T.C."/>
            <person name="Schmutz J."/>
            <person name="Rokhsar D."/>
            <person name="Bevan M.W."/>
        </authorList>
    </citation>
    <scope>NUCLEOTIDE SEQUENCE</scope>
    <source>
        <strain evidence="2">Bd21</strain>
    </source>
</reference>
<dbReference type="EMBL" id="CM000881">
    <property type="protein sequence ID" value="KQK11230.1"/>
    <property type="molecule type" value="Genomic_DNA"/>
</dbReference>
<dbReference type="ExpressionAtlas" id="A0A0Q3N3I7">
    <property type="expression patterns" value="baseline"/>
</dbReference>
<keyword evidence="4" id="KW-1185">Reference proteome</keyword>
<dbReference type="PANTHER" id="PTHR31210:SF11">
    <property type="entry name" value="KETOGLUTARATE REDUCTASE TRANS-SPLICING-LIKE PROTEIN, PUTATIVE (DUF707)-RELATED"/>
    <property type="match status" value="1"/>
</dbReference>
<accession>A0A0Q3N3I7</accession>
<dbReference type="KEGG" id="bdi:100846500"/>
<proteinExistence type="predicted"/>
<evidence type="ECO:0000256" key="1">
    <source>
        <dbReference type="SAM" id="MobiDB-lite"/>
    </source>
</evidence>
<dbReference type="Gramene" id="KQK11230">
    <property type="protein sequence ID" value="KQK11230"/>
    <property type="gene ID" value="BRADI_2g58900v3"/>
</dbReference>
<organism evidence="2">
    <name type="scientific">Brachypodium distachyon</name>
    <name type="common">Purple false brome</name>
    <name type="synonym">Trachynia distachya</name>
    <dbReference type="NCBI Taxonomy" id="15368"/>
    <lineage>
        <taxon>Eukaryota</taxon>
        <taxon>Viridiplantae</taxon>
        <taxon>Streptophyta</taxon>
        <taxon>Embryophyta</taxon>
        <taxon>Tracheophyta</taxon>
        <taxon>Spermatophyta</taxon>
        <taxon>Magnoliopsida</taxon>
        <taxon>Liliopsida</taxon>
        <taxon>Poales</taxon>
        <taxon>Poaceae</taxon>
        <taxon>BOP clade</taxon>
        <taxon>Pooideae</taxon>
        <taxon>Stipodae</taxon>
        <taxon>Brachypodieae</taxon>
        <taxon>Brachypodium</taxon>
    </lineage>
</organism>
<dbReference type="PANTHER" id="PTHR31210">
    <property type="entry name" value="OS06G0731900 PROTEIN"/>
    <property type="match status" value="1"/>
</dbReference>
<dbReference type="InterPro" id="IPR007877">
    <property type="entry name" value="DUF707"/>
</dbReference>
<dbReference type="Pfam" id="PF05212">
    <property type="entry name" value="DUF707"/>
    <property type="match status" value="1"/>
</dbReference>
<feature type="compositionally biased region" description="Low complexity" evidence="1">
    <location>
        <begin position="443"/>
        <end position="459"/>
    </location>
</feature>
<name>A0A0Q3N3I7_BRADI</name>
<feature type="compositionally biased region" description="Polar residues" evidence="1">
    <location>
        <begin position="171"/>
        <end position="182"/>
    </location>
</feature>